<dbReference type="GO" id="GO:0005544">
    <property type="term" value="F:calcium-dependent phospholipid binding"/>
    <property type="evidence" value="ECO:0007669"/>
    <property type="project" value="InterPro"/>
</dbReference>
<dbReference type="SUPFAM" id="SSF53300">
    <property type="entry name" value="vWA-like"/>
    <property type="match status" value="1"/>
</dbReference>
<dbReference type="SMART" id="SM00327">
    <property type="entry name" value="VWA"/>
    <property type="match status" value="1"/>
</dbReference>
<dbReference type="InterPro" id="IPR036465">
    <property type="entry name" value="vWFA_dom_sf"/>
</dbReference>
<feature type="domain" description="VWFA" evidence="1">
    <location>
        <begin position="54"/>
        <end position="251"/>
    </location>
</feature>
<reference evidence="2 3" key="1">
    <citation type="submission" date="2021-02" db="EMBL/GenBank/DDBJ databases">
        <title>Leishmania (Mundinia) enrietti genome sequencing and assembly.</title>
        <authorList>
            <person name="Almutairi H."/>
            <person name="Gatherer D."/>
        </authorList>
    </citation>
    <scope>NUCLEOTIDE SEQUENCE [LARGE SCALE GENOMIC DNA]</scope>
    <source>
        <strain evidence="2">CUR178</strain>
    </source>
</reference>
<dbReference type="GO" id="GO:0005886">
    <property type="term" value="C:plasma membrane"/>
    <property type="evidence" value="ECO:0007669"/>
    <property type="project" value="TreeGrafter"/>
</dbReference>
<dbReference type="Pfam" id="PF07002">
    <property type="entry name" value="Copine"/>
    <property type="match status" value="1"/>
</dbReference>
<dbReference type="GeneID" id="94171700"/>
<dbReference type="InterPro" id="IPR002035">
    <property type="entry name" value="VWF_A"/>
</dbReference>
<organism evidence="2 3">
    <name type="scientific">Leishmania enriettii</name>
    <dbReference type="NCBI Taxonomy" id="5663"/>
    <lineage>
        <taxon>Eukaryota</taxon>
        <taxon>Discoba</taxon>
        <taxon>Euglenozoa</taxon>
        <taxon>Kinetoplastea</taxon>
        <taxon>Metakinetoplastina</taxon>
        <taxon>Trypanosomatida</taxon>
        <taxon>Trypanosomatidae</taxon>
        <taxon>Leishmaniinae</taxon>
        <taxon>Leishmania</taxon>
    </lineage>
</organism>
<dbReference type="KEGG" id="lenr:94171700"/>
<dbReference type="EMBL" id="JAFHKP010000028">
    <property type="protein sequence ID" value="KAG5475032.1"/>
    <property type="molecule type" value="Genomic_DNA"/>
</dbReference>
<dbReference type="Proteomes" id="UP000674179">
    <property type="component" value="Chromosome 28"/>
</dbReference>
<evidence type="ECO:0000313" key="3">
    <source>
        <dbReference type="Proteomes" id="UP000674179"/>
    </source>
</evidence>
<accession>A0A836G4L8</accession>
<dbReference type="GO" id="GO:0071277">
    <property type="term" value="P:cellular response to calcium ion"/>
    <property type="evidence" value="ECO:0007669"/>
    <property type="project" value="TreeGrafter"/>
</dbReference>
<gene>
    <name evidence="2" type="ORF">CUR178_04482</name>
</gene>
<dbReference type="RefSeq" id="XP_067691561.1">
    <property type="nucleotide sequence ID" value="XM_067836190.1"/>
</dbReference>
<sequence length="289" mass="31599">MSRWVAYCGQASGREFELTAEKKRNGKSHGFIVVDRCDFVKSYDFVEYLRAGMGIDIVFSVDFTGSNGPPSDPRSLLFYHPCQPNSDVRAMLAVSYVVQEYDRDRRFPAFGFGAVEPFTNGTSHFFPLSGKPANAYLNGMQAVVDTYASLLPPLQFSGPTNFAPTIRAMTAGERQARGVYTILLILTDGAITDMQDTIDAVVAADDASLSIVIIGVGYADFSSMAQLDGDGGVLVDRSRWPARRDLVQFVPFCAFEGKDPARLAAAVLEELPSQVEMWGRIVQAIPGFC</sequence>
<dbReference type="AlphaFoldDB" id="A0A836G4L8"/>
<dbReference type="PANTHER" id="PTHR10857">
    <property type="entry name" value="COPINE"/>
    <property type="match status" value="1"/>
</dbReference>
<dbReference type="OrthoDB" id="260105at2759"/>
<protein>
    <recommendedName>
        <fullName evidence="1">VWFA domain-containing protein</fullName>
    </recommendedName>
</protein>
<proteinExistence type="predicted"/>
<evidence type="ECO:0000313" key="2">
    <source>
        <dbReference type="EMBL" id="KAG5475032.1"/>
    </source>
</evidence>
<dbReference type="InterPro" id="IPR045052">
    <property type="entry name" value="Copine"/>
</dbReference>
<dbReference type="PANTHER" id="PTHR10857:SF106">
    <property type="entry name" value="C2 DOMAIN-CONTAINING PROTEIN"/>
    <property type="match status" value="1"/>
</dbReference>
<dbReference type="InterPro" id="IPR010734">
    <property type="entry name" value="Copine_C"/>
</dbReference>
<dbReference type="Gene3D" id="3.40.50.410">
    <property type="entry name" value="von Willebrand factor, type A domain"/>
    <property type="match status" value="1"/>
</dbReference>
<keyword evidence="3" id="KW-1185">Reference proteome</keyword>
<comment type="caution">
    <text evidence="2">The sequence shown here is derived from an EMBL/GenBank/DDBJ whole genome shotgun (WGS) entry which is preliminary data.</text>
</comment>
<evidence type="ECO:0000259" key="1">
    <source>
        <dbReference type="SMART" id="SM00327"/>
    </source>
</evidence>
<name>A0A836G4L8_LEIEN</name>